<gene>
    <name evidence="6" type="ORF">AB1Y20_007809</name>
</gene>
<dbReference type="InterPro" id="IPR033671">
    <property type="entry name" value="TrmH"/>
</dbReference>
<keyword evidence="1" id="KW-0820">tRNA-binding</keyword>
<dbReference type="AlphaFoldDB" id="A0AB34IVZ9"/>
<comment type="caution">
    <text evidence="6">The sequence shown here is derived from an EMBL/GenBank/DDBJ whole genome shotgun (WGS) entry which is preliminary data.</text>
</comment>
<dbReference type="GO" id="GO:0000049">
    <property type="term" value="F:tRNA binding"/>
    <property type="evidence" value="ECO:0007669"/>
    <property type="project" value="UniProtKB-KW"/>
</dbReference>
<keyword evidence="1" id="KW-0694">RNA-binding</keyword>
<dbReference type="Proteomes" id="UP001515480">
    <property type="component" value="Unassembled WGS sequence"/>
</dbReference>
<dbReference type="Gene3D" id="3.40.1280.10">
    <property type="match status" value="1"/>
</dbReference>
<feature type="compositionally biased region" description="Pro residues" evidence="4">
    <location>
        <begin position="144"/>
        <end position="157"/>
    </location>
</feature>
<evidence type="ECO:0000256" key="2">
    <source>
        <dbReference type="ARBA" id="ARBA00022603"/>
    </source>
</evidence>
<dbReference type="CDD" id="cd18092">
    <property type="entry name" value="SpoU-like_TrmH"/>
    <property type="match status" value="1"/>
</dbReference>
<feature type="region of interest" description="Disordered" evidence="4">
    <location>
        <begin position="103"/>
        <end position="123"/>
    </location>
</feature>
<dbReference type="PANTHER" id="PTHR43453:SF3">
    <property type="entry name" value="TRNA_RRNA METHYLTRANSFERASE SPOU TYPE DOMAIN-CONTAINING PROTEIN"/>
    <property type="match status" value="1"/>
</dbReference>
<evidence type="ECO:0000259" key="5">
    <source>
        <dbReference type="Pfam" id="PF00588"/>
    </source>
</evidence>
<feature type="region of interest" description="Disordered" evidence="4">
    <location>
        <begin position="138"/>
        <end position="160"/>
    </location>
</feature>
<organism evidence="6 7">
    <name type="scientific">Prymnesium parvum</name>
    <name type="common">Toxic golden alga</name>
    <dbReference type="NCBI Taxonomy" id="97485"/>
    <lineage>
        <taxon>Eukaryota</taxon>
        <taxon>Haptista</taxon>
        <taxon>Haptophyta</taxon>
        <taxon>Prymnesiophyceae</taxon>
        <taxon>Prymnesiales</taxon>
        <taxon>Prymnesiaceae</taxon>
        <taxon>Prymnesium</taxon>
    </lineage>
</organism>
<proteinExistence type="predicted"/>
<evidence type="ECO:0000313" key="6">
    <source>
        <dbReference type="EMBL" id="KAL1506945.1"/>
    </source>
</evidence>
<dbReference type="EMBL" id="JBGBPQ010000018">
    <property type="protein sequence ID" value="KAL1506945.1"/>
    <property type="molecule type" value="Genomic_DNA"/>
</dbReference>
<dbReference type="InterPro" id="IPR029028">
    <property type="entry name" value="Alpha/beta_knot_MTases"/>
</dbReference>
<evidence type="ECO:0000256" key="3">
    <source>
        <dbReference type="ARBA" id="ARBA00022679"/>
    </source>
</evidence>
<sequence>MPACARDSLALCAFGVSVGLLLLLARRRRPPRPPAPPQLDTGKEQEGHAPRRLRKAETVLRRRTSRLIVVLEGSYDLHNQAAVCRTADSLGVQHVWLVASPTSAAADDTPPPRRHRPTRRARREAELRALSLAQMREACAAPPHSAPPPPPPPPPPLSRKITRHSAEWLSLRHFDSAAACVRALREASAVVWVTVLAQHAAPLDAPALRVPPPPARLAIVFGCESVGVSAEMAAAADRCVYFPLHGFSESLNLSVSAALILQGVFQKDPSLRGAMSEEERAALRRDWFLRLAKSPEQCKTYPAWALGTPPEPFDDLRRTDEMRGTEDKRIPPKIRRKLGERFVKPF</sequence>
<dbReference type="GO" id="GO:0008173">
    <property type="term" value="F:RNA methyltransferase activity"/>
    <property type="evidence" value="ECO:0007669"/>
    <property type="project" value="InterPro"/>
</dbReference>
<keyword evidence="2" id="KW-0489">Methyltransferase</keyword>
<evidence type="ECO:0000313" key="7">
    <source>
        <dbReference type="Proteomes" id="UP001515480"/>
    </source>
</evidence>
<keyword evidence="3" id="KW-0808">Transferase</keyword>
<dbReference type="SUPFAM" id="SSF75217">
    <property type="entry name" value="alpha/beta knot"/>
    <property type="match status" value="2"/>
</dbReference>
<dbReference type="GO" id="GO:0002938">
    <property type="term" value="P:tRNA guanine ribose methylation"/>
    <property type="evidence" value="ECO:0007669"/>
    <property type="project" value="TreeGrafter"/>
</dbReference>
<feature type="region of interest" description="Disordered" evidence="4">
    <location>
        <begin position="28"/>
        <end position="55"/>
    </location>
</feature>
<reference evidence="6 7" key="1">
    <citation type="journal article" date="2024" name="Science">
        <title>Giant polyketide synthase enzymes in the biosynthesis of giant marine polyether toxins.</title>
        <authorList>
            <person name="Fallon T.R."/>
            <person name="Shende V.V."/>
            <person name="Wierzbicki I.H."/>
            <person name="Pendleton A.L."/>
            <person name="Watervoot N.F."/>
            <person name="Auber R.P."/>
            <person name="Gonzalez D.J."/>
            <person name="Wisecaver J.H."/>
            <person name="Moore B.S."/>
        </authorList>
    </citation>
    <scope>NUCLEOTIDE SEQUENCE [LARGE SCALE GENOMIC DNA]</scope>
    <source>
        <strain evidence="6 7">12B1</strain>
    </source>
</reference>
<feature type="domain" description="tRNA/rRNA methyltransferase SpoU type" evidence="5">
    <location>
        <begin position="158"/>
        <end position="261"/>
    </location>
</feature>
<feature type="region of interest" description="Disordered" evidence="4">
    <location>
        <begin position="312"/>
        <end position="331"/>
    </location>
</feature>
<accession>A0AB34IVZ9</accession>
<dbReference type="InterPro" id="IPR001537">
    <property type="entry name" value="SpoU_MeTrfase"/>
</dbReference>
<feature type="compositionally biased region" description="Basic and acidic residues" evidence="4">
    <location>
        <begin position="41"/>
        <end position="55"/>
    </location>
</feature>
<dbReference type="InterPro" id="IPR029026">
    <property type="entry name" value="tRNA_m1G_MTases_N"/>
</dbReference>
<feature type="compositionally biased region" description="Basic and acidic residues" evidence="4">
    <location>
        <begin position="314"/>
        <end position="330"/>
    </location>
</feature>
<protein>
    <recommendedName>
        <fullName evidence="5">tRNA/rRNA methyltransferase SpoU type domain-containing protein</fullName>
    </recommendedName>
</protein>
<dbReference type="Pfam" id="PF00588">
    <property type="entry name" value="SpoU_methylase"/>
    <property type="match status" value="1"/>
</dbReference>
<name>A0AB34IVZ9_PRYPA</name>
<dbReference type="PANTHER" id="PTHR43453">
    <property type="entry name" value="RRNA METHYLASE-LIKE"/>
    <property type="match status" value="1"/>
</dbReference>
<evidence type="ECO:0000256" key="4">
    <source>
        <dbReference type="SAM" id="MobiDB-lite"/>
    </source>
</evidence>
<feature type="compositionally biased region" description="Basic residues" evidence="4">
    <location>
        <begin position="112"/>
        <end position="122"/>
    </location>
</feature>
<keyword evidence="7" id="KW-1185">Reference proteome</keyword>
<evidence type="ECO:0000256" key="1">
    <source>
        <dbReference type="ARBA" id="ARBA00022555"/>
    </source>
</evidence>